<proteinExistence type="inferred from homology"/>
<keyword evidence="7" id="KW-1185">Reference proteome</keyword>
<protein>
    <submittedName>
        <fullName evidence="6">Peptidase M17, leucyl aminopeptidase domain-containing protein</fullName>
    </submittedName>
</protein>
<name>A0A139ARU0_GONPJ</name>
<keyword evidence="2 6" id="KW-0031">Aminopeptidase</keyword>
<accession>A0A139ARU0</accession>
<dbReference type="GO" id="GO:0005737">
    <property type="term" value="C:cytoplasm"/>
    <property type="evidence" value="ECO:0007669"/>
    <property type="project" value="InterPro"/>
</dbReference>
<keyword evidence="3" id="KW-0645">Protease</keyword>
<sequence length="533" mass="56379">MTLLSHIPPSTLSASTLAAHDSLLVLFHKLTSLTSLTSSVSALAPSMEAIKRHAAVDPIKEVTLIASDASPGGRVILCPIGSLYGDVDDVRRLASASRSAVRKALSVGSSKPLLYLPERASLAAHEDYKRCLEVSVLAALQETYVPLQAREWANAKGAQANPVQIGVIADDGELVKKLEAVNEGLSLARDLTGGDPERLTPLRCADLIVEEFKEVPNVTVTVITDVPKIEKEYPLLHAVARCSLVVPRHRPCVVKLEYKAPDQTKVKNNLFFVGKGVTFDTGGADVKAGGAMRGMARDKGGASACAGFLKTVGLFTPTHVNVSATLGFVRNSIGAEGYTCDEILVSRAGKRVLVGNTDAEGRLVMTDLLAEFRERAATLSDPSSARLFTVATLTGHVIRAYGDYPAAVENGPARVMRVGEKLAEVGTEWGGPFEVSRLRVDDFDFIAPTQPTEDVVQANHLPSSGTSRGHQFPAAFMIVASGLDKHGRDAEVPLAYTHLDVAGAVEEHASGLSLGKPTGAPVTALAAYAGLLD</sequence>
<evidence type="ECO:0000256" key="1">
    <source>
        <dbReference type="ARBA" id="ARBA00009528"/>
    </source>
</evidence>
<gene>
    <name evidence="6" type="ORF">M427DRAFT_108820</name>
</gene>
<keyword evidence="4" id="KW-0378">Hydrolase</keyword>
<comment type="similarity">
    <text evidence="1">Belongs to the peptidase M17 family.</text>
</comment>
<evidence type="ECO:0000259" key="5">
    <source>
        <dbReference type="PROSITE" id="PS00631"/>
    </source>
</evidence>
<dbReference type="InterPro" id="IPR011356">
    <property type="entry name" value="Leucine_aapep/pepB"/>
</dbReference>
<dbReference type="Gene3D" id="3.40.630.10">
    <property type="entry name" value="Zn peptidases"/>
    <property type="match status" value="1"/>
</dbReference>
<dbReference type="OMA" id="ISCFKAP"/>
<organism evidence="6 7">
    <name type="scientific">Gonapodya prolifera (strain JEL478)</name>
    <name type="common">Monoblepharis prolifera</name>
    <dbReference type="NCBI Taxonomy" id="1344416"/>
    <lineage>
        <taxon>Eukaryota</taxon>
        <taxon>Fungi</taxon>
        <taxon>Fungi incertae sedis</taxon>
        <taxon>Chytridiomycota</taxon>
        <taxon>Chytridiomycota incertae sedis</taxon>
        <taxon>Monoblepharidomycetes</taxon>
        <taxon>Monoblepharidales</taxon>
        <taxon>Gonapodyaceae</taxon>
        <taxon>Gonapodya</taxon>
    </lineage>
</organism>
<dbReference type="PRINTS" id="PR00481">
    <property type="entry name" value="LAMNOPPTDASE"/>
</dbReference>
<dbReference type="Proteomes" id="UP000070544">
    <property type="component" value="Unassembled WGS sequence"/>
</dbReference>
<dbReference type="PANTHER" id="PTHR11963:SF48">
    <property type="entry name" value="DIPEPTIDASE B, ISOFORM A"/>
    <property type="match status" value="1"/>
</dbReference>
<evidence type="ECO:0000256" key="4">
    <source>
        <dbReference type="ARBA" id="ARBA00022801"/>
    </source>
</evidence>
<evidence type="ECO:0000313" key="7">
    <source>
        <dbReference type="Proteomes" id="UP000070544"/>
    </source>
</evidence>
<dbReference type="InterPro" id="IPR000819">
    <property type="entry name" value="Peptidase_M17_C"/>
</dbReference>
<dbReference type="GO" id="GO:0070006">
    <property type="term" value="F:metalloaminopeptidase activity"/>
    <property type="evidence" value="ECO:0007669"/>
    <property type="project" value="InterPro"/>
</dbReference>
<dbReference type="OrthoDB" id="412814at2759"/>
<dbReference type="STRING" id="1344416.A0A139ARU0"/>
<dbReference type="EMBL" id="KQ965738">
    <property type="protein sequence ID" value="KXS19457.1"/>
    <property type="molecule type" value="Genomic_DNA"/>
</dbReference>
<dbReference type="AlphaFoldDB" id="A0A139ARU0"/>
<dbReference type="PANTHER" id="PTHR11963">
    <property type="entry name" value="LEUCINE AMINOPEPTIDASE-RELATED"/>
    <property type="match status" value="1"/>
</dbReference>
<evidence type="ECO:0000256" key="2">
    <source>
        <dbReference type="ARBA" id="ARBA00022438"/>
    </source>
</evidence>
<dbReference type="SUPFAM" id="SSF53187">
    <property type="entry name" value="Zn-dependent exopeptidases"/>
    <property type="match status" value="1"/>
</dbReference>
<evidence type="ECO:0000256" key="3">
    <source>
        <dbReference type="ARBA" id="ARBA00022670"/>
    </source>
</evidence>
<feature type="domain" description="Cytosol aminopeptidase" evidence="5">
    <location>
        <begin position="356"/>
        <end position="363"/>
    </location>
</feature>
<dbReference type="Pfam" id="PF00883">
    <property type="entry name" value="Peptidase_M17"/>
    <property type="match status" value="1"/>
</dbReference>
<evidence type="ECO:0000313" key="6">
    <source>
        <dbReference type="EMBL" id="KXS19457.1"/>
    </source>
</evidence>
<dbReference type="PROSITE" id="PS00631">
    <property type="entry name" value="CYTOSOL_AP"/>
    <property type="match status" value="1"/>
</dbReference>
<dbReference type="GO" id="GO:0006508">
    <property type="term" value="P:proteolysis"/>
    <property type="evidence" value="ECO:0007669"/>
    <property type="project" value="UniProtKB-KW"/>
</dbReference>
<dbReference type="GO" id="GO:0030145">
    <property type="term" value="F:manganese ion binding"/>
    <property type="evidence" value="ECO:0007669"/>
    <property type="project" value="InterPro"/>
</dbReference>
<reference evidence="6 7" key="1">
    <citation type="journal article" date="2015" name="Genome Biol. Evol.">
        <title>Phylogenomic analyses indicate that early fungi evolved digesting cell walls of algal ancestors of land plants.</title>
        <authorList>
            <person name="Chang Y."/>
            <person name="Wang S."/>
            <person name="Sekimoto S."/>
            <person name="Aerts A.L."/>
            <person name="Choi C."/>
            <person name="Clum A."/>
            <person name="LaButti K.M."/>
            <person name="Lindquist E.A."/>
            <person name="Yee Ngan C."/>
            <person name="Ohm R.A."/>
            <person name="Salamov A.A."/>
            <person name="Grigoriev I.V."/>
            <person name="Spatafora J.W."/>
            <person name="Berbee M.L."/>
        </authorList>
    </citation>
    <scope>NUCLEOTIDE SEQUENCE [LARGE SCALE GENOMIC DNA]</scope>
    <source>
        <strain evidence="6 7">JEL478</strain>
    </source>
</reference>